<dbReference type="RefSeq" id="WP_103043706.1">
    <property type="nucleotide sequence ID" value="NZ_BAABBP010000010.1"/>
</dbReference>
<evidence type="ECO:0000313" key="2">
    <source>
        <dbReference type="Proteomes" id="UP001501627"/>
    </source>
</evidence>
<protein>
    <submittedName>
        <fullName evidence="1">DNA polymerase III subunit chi</fullName>
    </submittedName>
</protein>
<accession>A0ABP7R4S9</accession>
<dbReference type="Proteomes" id="UP001501627">
    <property type="component" value="Unassembled WGS sequence"/>
</dbReference>
<comment type="caution">
    <text evidence="1">The sequence shown here is derived from an EMBL/GenBank/DDBJ whole genome shotgun (WGS) entry which is preliminary data.</text>
</comment>
<gene>
    <name evidence="1" type="ORF">GCM10022279_14680</name>
</gene>
<dbReference type="Pfam" id="PF04364">
    <property type="entry name" value="DNA_pol3_chi"/>
    <property type="match status" value="1"/>
</dbReference>
<proteinExistence type="predicted"/>
<dbReference type="PANTHER" id="PTHR38767">
    <property type="entry name" value="DNA POLYMERASE III SUBUNIT CHI"/>
    <property type="match status" value="1"/>
</dbReference>
<reference evidence="2" key="1">
    <citation type="journal article" date="2019" name="Int. J. Syst. Evol. Microbiol.">
        <title>The Global Catalogue of Microorganisms (GCM) 10K type strain sequencing project: providing services to taxonomists for standard genome sequencing and annotation.</title>
        <authorList>
            <consortium name="The Broad Institute Genomics Platform"/>
            <consortium name="The Broad Institute Genome Sequencing Center for Infectious Disease"/>
            <person name="Wu L."/>
            <person name="Ma J."/>
        </authorList>
    </citation>
    <scope>NUCLEOTIDE SEQUENCE [LARGE SCALE GENOMIC DNA]</scope>
    <source>
        <strain evidence="2">JCM 17561</strain>
    </source>
</reference>
<evidence type="ECO:0000313" key="1">
    <source>
        <dbReference type="EMBL" id="GAA3992495.1"/>
    </source>
</evidence>
<dbReference type="EMBL" id="BAABBP010000010">
    <property type="protein sequence ID" value="GAA3992495.1"/>
    <property type="molecule type" value="Genomic_DNA"/>
</dbReference>
<organism evidence="1 2">
    <name type="scientific">Comamonas faecalis</name>
    <dbReference type="NCBI Taxonomy" id="1387849"/>
    <lineage>
        <taxon>Bacteria</taxon>
        <taxon>Pseudomonadati</taxon>
        <taxon>Pseudomonadota</taxon>
        <taxon>Betaproteobacteria</taxon>
        <taxon>Burkholderiales</taxon>
        <taxon>Comamonadaceae</taxon>
        <taxon>Comamonas</taxon>
    </lineage>
</organism>
<dbReference type="InterPro" id="IPR007459">
    <property type="entry name" value="DNA_pol3_chi"/>
</dbReference>
<keyword evidence="2" id="KW-1185">Reference proteome</keyword>
<dbReference type="PANTHER" id="PTHR38767:SF1">
    <property type="entry name" value="DNA POLYMERASE III SUBUNIT CHI"/>
    <property type="match status" value="1"/>
</dbReference>
<name>A0ABP7R4S9_9BURK</name>
<dbReference type="SUPFAM" id="SSF102400">
    <property type="entry name" value="DNA polymerase III chi subunit"/>
    <property type="match status" value="1"/>
</dbReference>
<sequence length="146" mass="16627">MTEVVFHFNVPDRRIYACRYARKSLRNGAGLAITGSEADLQWLERTLWEMAPTDFVAHCLDDAPPDVVRASPIVLVRDPSAWGERGQLLNLGQQIPDGFTQYERLVEVVSQGDAEDRTGARQRWRQYQEQGHTITTYDVAPRRDPA</sequence>
<dbReference type="Gene3D" id="3.40.50.10110">
    <property type="entry name" value="DNA polymerase III subunit chi"/>
    <property type="match status" value="1"/>
</dbReference>
<dbReference type="InterPro" id="IPR036768">
    <property type="entry name" value="PolIII_chi_sf"/>
</dbReference>